<dbReference type="Pfam" id="PF01230">
    <property type="entry name" value="HIT"/>
    <property type="match status" value="1"/>
</dbReference>
<dbReference type="GO" id="GO:0003824">
    <property type="term" value="F:catalytic activity"/>
    <property type="evidence" value="ECO:0007669"/>
    <property type="project" value="InterPro"/>
</dbReference>
<evidence type="ECO:0000259" key="1">
    <source>
        <dbReference type="PROSITE" id="PS51084"/>
    </source>
</evidence>
<dbReference type="InterPro" id="IPR036265">
    <property type="entry name" value="HIT-like_sf"/>
</dbReference>
<dbReference type="EMBL" id="AUZZ01005030">
    <property type="protein sequence ID" value="EQD51121.1"/>
    <property type="molecule type" value="Genomic_DNA"/>
</dbReference>
<evidence type="ECO:0000313" key="2">
    <source>
        <dbReference type="EMBL" id="EQD51121.1"/>
    </source>
</evidence>
<dbReference type="InterPro" id="IPR001310">
    <property type="entry name" value="Histidine_triad_HIT"/>
</dbReference>
<dbReference type="Gene3D" id="3.30.428.10">
    <property type="entry name" value="HIT-like"/>
    <property type="match status" value="1"/>
</dbReference>
<feature type="domain" description="HIT" evidence="1">
    <location>
        <begin position="6"/>
        <end position="111"/>
    </location>
</feature>
<dbReference type="AlphaFoldDB" id="T0ZS88"/>
<dbReference type="PANTHER" id="PTHR46648:SF1">
    <property type="entry name" value="ADENOSINE 5'-MONOPHOSPHORAMIDASE HNT1"/>
    <property type="match status" value="1"/>
</dbReference>
<dbReference type="PANTHER" id="PTHR46648">
    <property type="entry name" value="HIT FAMILY PROTEIN 1"/>
    <property type="match status" value="1"/>
</dbReference>
<dbReference type="SUPFAM" id="SSF54197">
    <property type="entry name" value="HIT-like"/>
    <property type="match status" value="1"/>
</dbReference>
<dbReference type="PROSITE" id="PS51084">
    <property type="entry name" value="HIT_2"/>
    <property type="match status" value="1"/>
</dbReference>
<dbReference type="GO" id="GO:0009117">
    <property type="term" value="P:nucleotide metabolic process"/>
    <property type="evidence" value="ECO:0007669"/>
    <property type="project" value="TreeGrafter"/>
</dbReference>
<gene>
    <name evidence="2" type="ORF">B2A_07035</name>
</gene>
<protein>
    <submittedName>
        <fullName evidence="2">Histidine triad (HIT) protein</fullName>
    </submittedName>
</protein>
<name>T0ZS88_9ZZZZ</name>
<reference evidence="2" key="2">
    <citation type="journal article" date="2014" name="ISME J.">
        <title>Microbial stratification in low pH oxic and suboxic macroscopic growths along an acid mine drainage.</title>
        <authorList>
            <person name="Mendez-Garcia C."/>
            <person name="Mesa V."/>
            <person name="Sprenger R.R."/>
            <person name="Richter M."/>
            <person name="Diez M.S."/>
            <person name="Solano J."/>
            <person name="Bargiela R."/>
            <person name="Golyshina O.V."/>
            <person name="Manteca A."/>
            <person name="Ramos J.L."/>
            <person name="Gallego J.R."/>
            <person name="Llorente I."/>
            <person name="Martins Dos Santos V.A."/>
            <person name="Jensen O.N."/>
            <person name="Pelaez A.I."/>
            <person name="Sanchez J."/>
            <person name="Ferrer M."/>
        </authorList>
    </citation>
    <scope>NUCLEOTIDE SEQUENCE</scope>
</reference>
<dbReference type="InterPro" id="IPR011146">
    <property type="entry name" value="HIT-like"/>
</dbReference>
<proteinExistence type="predicted"/>
<reference evidence="2" key="1">
    <citation type="submission" date="2013-08" db="EMBL/GenBank/DDBJ databases">
        <authorList>
            <person name="Mendez C."/>
            <person name="Richter M."/>
            <person name="Ferrer M."/>
            <person name="Sanchez J."/>
        </authorList>
    </citation>
    <scope>NUCLEOTIDE SEQUENCE</scope>
</reference>
<accession>T0ZS88</accession>
<comment type="caution">
    <text evidence="2">The sequence shown here is derived from an EMBL/GenBank/DDBJ whole genome shotgun (WGS) entry which is preliminary data.</text>
</comment>
<sequence length="143" mass="16299">MTNECVFCSVKSNSEKVIYESERCYVIPSKYPVSKGHLLVLPKEHYVDLSDTPGGVLGEMMLIAREFDRITESIFNAVGVGNIMNNGAAADQKIFHAHMHVIPLYNNENYYRVKNGEYWGNEISEEESLEYDKIKEMAKAIEL</sequence>
<organism evidence="2">
    <name type="scientific">mine drainage metagenome</name>
    <dbReference type="NCBI Taxonomy" id="410659"/>
    <lineage>
        <taxon>unclassified sequences</taxon>
        <taxon>metagenomes</taxon>
        <taxon>ecological metagenomes</taxon>
    </lineage>
</organism>